<evidence type="ECO:0000256" key="1">
    <source>
        <dbReference type="ARBA" id="ARBA00022679"/>
    </source>
</evidence>
<dbReference type="Proteomes" id="UP000192360">
    <property type="component" value="Unassembled WGS sequence"/>
</dbReference>
<keyword evidence="6" id="KW-1185">Reference proteome</keyword>
<evidence type="ECO:0000313" key="6">
    <source>
        <dbReference type="Proteomes" id="UP000192360"/>
    </source>
</evidence>
<dbReference type="FunFam" id="3.40.250.10:FF:000001">
    <property type="entry name" value="Sulfurtransferase"/>
    <property type="match status" value="1"/>
</dbReference>
<keyword evidence="3" id="KW-0812">Transmembrane</keyword>
<dbReference type="PANTHER" id="PTHR11364">
    <property type="entry name" value="THIOSULFATE SULFERTANSFERASE"/>
    <property type="match status" value="1"/>
</dbReference>
<dbReference type="InterPro" id="IPR001763">
    <property type="entry name" value="Rhodanese-like_dom"/>
</dbReference>
<dbReference type="GO" id="GO:0004792">
    <property type="term" value="F:thiosulfate-cyanide sulfurtransferase activity"/>
    <property type="evidence" value="ECO:0007669"/>
    <property type="project" value="TreeGrafter"/>
</dbReference>
<dbReference type="PROSITE" id="PS50206">
    <property type="entry name" value="RHODANESE_3"/>
    <property type="match status" value="2"/>
</dbReference>
<keyword evidence="2" id="KW-0677">Repeat</keyword>
<keyword evidence="3" id="KW-0472">Membrane</keyword>
<dbReference type="InterPro" id="IPR036873">
    <property type="entry name" value="Rhodanese-like_dom_sf"/>
</dbReference>
<dbReference type="CDD" id="cd01448">
    <property type="entry name" value="TST_Repeat_1"/>
    <property type="match status" value="1"/>
</dbReference>
<gene>
    <name evidence="5" type="ORF">SAMN05660703_1983</name>
</gene>
<feature type="transmembrane region" description="Helical" evidence="3">
    <location>
        <begin position="231"/>
        <end position="252"/>
    </location>
</feature>
<dbReference type="SMART" id="SM00450">
    <property type="entry name" value="RHOD"/>
    <property type="match status" value="2"/>
</dbReference>
<name>A0A1W2AJL6_9FLAO</name>
<dbReference type="Gene3D" id="3.40.250.10">
    <property type="entry name" value="Rhodanese-like domain"/>
    <property type="match status" value="2"/>
</dbReference>
<dbReference type="RefSeq" id="WP_084061333.1">
    <property type="nucleotide sequence ID" value="NZ_FWXO01000003.1"/>
</dbReference>
<dbReference type="AlphaFoldDB" id="A0A1W2AJL6"/>
<reference evidence="5 6" key="1">
    <citation type="submission" date="2017-04" db="EMBL/GenBank/DDBJ databases">
        <authorList>
            <person name="Afonso C.L."/>
            <person name="Miller P.J."/>
            <person name="Scott M.A."/>
            <person name="Spackman E."/>
            <person name="Goraichik I."/>
            <person name="Dimitrov K.M."/>
            <person name="Suarez D.L."/>
            <person name="Swayne D.E."/>
        </authorList>
    </citation>
    <scope>NUCLEOTIDE SEQUENCE [LARGE SCALE GENOMIC DNA]</scope>
    <source>
        <strain evidence="5 6">DSM 21164</strain>
    </source>
</reference>
<organism evidence="5 6">
    <name type="scientific">Cellulophaga tyrosinoxydans</name>
    <dbReference type="NCBI Taxonomy" id="504486"/>
    <lineage>
        <taxon>Bacteria</taxon>
        <taxon>Pseudomonadati</taxon>
        <taxon>Bacteroidota</taxon>
        <taxon>Flavobacteriia</taxon>
        <taxon>Flavobacteriales</taxon>
        <taxon>Flavobacteriaceae</taxon>
        <taxon>Cellulophaga</taxon>
    </lineage>
</organism>
<dbReference type="CDD" id="cd01449">
    <property type="entry name" value="TST_Repeat_2"/>
    <property type="match status" value="1"/>
</dbReference>
<accession>A0A1W2AJL6</accession>
<dbReference type="PANTHER" id="PTHR11364:SF27">
    <property type="entry name" value="SULFURTRANSFERASE"/>
    <property type="match status" value="1"/>
</dbReference>
<evidence type="ECO:0000259" key="4">
    <source>
        <dbReference type="PROSITE" id="PS50206"/>
    </source>
</evidence>
<evidence type="ECO:0000256" key="2">
    <source>
        <dbReference type="ARBA" id="ARBA00022737"/>
    </source>
</evidence>
<keyword evidence="3" id="KW-1133">Transmembrane helix</keyword>
<sequence>MESIVSSAWLAAYLNDADLIILDASVASTVTGHVSEHNNTRIMGARAFDLKNDFSDSTSSLPNTMPSFGQFQESCRKLGINNSSKIVVYDNLGVYWSPRVWWMFKAMGHEKIAVLDGGLQDWMKNNYPISEKYEKLEIKKGDFTASFQDDMVEGFNKVYTNTLTQEALLIDARSKGRFEGTEPEPRKDLRSGHIPNSVNIPYETVLNNGKFKSKEKLEKIFKDLKSDKRPLIFSCGSGITACIVLLASTLVLDKKNSVYDGSWTEWAQKVN</sequence>
<feature type="domain" description="Rhodanese" evidence="4">
    <location>
        <begin position="15"/>
        <end position="131"/>
    </location>
</feature>
<dbReference type="SUPFAM" id="SSF52821">
    <property type="entry name" value="Rhodanese/Cell cycle control phosphatase"/>
    <property type="match status" value="2"/>
</dbReference>
<keyword evidence="5" id="KW-0670">Pyruvate</keyword>
<evidence type="ECO:0000313" key="5">
    <source>
        <dbReference type="EMBL" id="SMC60760.1"/>
    </source>
</evidence>
<protein>
    <submittedName>
        <fullName evidence="5">Thiosulfate/3-mercaptopyruvate sulfurtransferase</fullName>
    </submittedName>
</protein>
<dbReference type="EMBL" id="FWXO01000003">
    <property type="protein sequence ID" value="SMC60760.1"/>
    <property type="molecule type" value="Genomic_DNA"/>
</dbReference>
<proteinExistence type="predicted"/>
<dbReference type="Pfam" id="PF00581">
    <property type="entry name" value="Rhodanese"/>
    <property type="match status" value="2"/>
</dbReference>
<dbReference type="InterPro" id="IPR045078">
    <property type="entry name" value="TST/MPST-like"/>
</dbReference>
<dbReference type="STRING" id="504486.SAMN05660703_1983"/>
<evidence type="ECO:0000256" key="3">
    <source>
        <dbReference type="SAM" id="Phobius"/>
    </source>
</evidence>
<feature type="domain" description="Rhodanese" evidence="4">
    <location>
        <begin position="163"/>
        <end position="271"/>
    </location>
</feature>
<keyword evidence="1 5" id="KW-0808">Transferase</keyword>